<dbReference type="Proteomes" id="UP000199699">
    <property type="component" value="Unassembled WGS sequence"/>
</dbReference>
<organism evidence="2 3">
    <name type="scientific">Micromonospora nigra</name>
    <dbReference type="NCBI Taxonomy" id="145857"/>
    <lineage>
        <taxon>Bacteria</taxon>
        <taxon>Bacillati</taxon>
        <taxon>Actinomycetota</taxon>
        <taxon>Actinomycetes</taxon>
        <taxon>Micromonosporales</taxon>
        <taxon>Micromonosporaceae</taxon>
        <taxon>Micromonospora</taxon>
    </lineage>
</organism>
<proteinExistence type="predicted"/>
<dbReference type="STRING" id="145857.GA0070616_3153"/>
<feature type="domain" description="HTH cro/C1-type" evidence="1">
    <location>
        <begin position="12"/>
        <end position="67"/>
    </location>
</feature>
<dbReference type="SUPFAM" id="SSF47413">
    <property type="entry name" value="lambda repressor-like DNA-binding domains"/>
    <property type="match status" value="1"/>
</dbReference>
<dbReference type="SUPFAM" id="SSF48452">
    <property type="entry name" value="TPR-like"/>
    <property type="match status" value="1"/>
</dbReference>
<dbReference type="RefSeq" id="WP_091082529.1">
    <property type="nucleotide sequence ID" value="NZ_FMHT01000003.1"/>
</dbReference>
<dbReference type="Gene3D" id="1.10.260.40">
    <property type="entry name" value="lambda repressor-like DNA-binding domains"/>
    <property type="match status" value="1"/>
</dbReference>
<dbReference type="InterPro" id="IPR010982">
    <property type="entry name" value="Lambda_DNA-bd_dom_sf"/>
</dbReference>
<dbReference type="AlphaFoldDB" id="A0A1C6S886"/>
<evidence type="ECO:0000259" key="1">
    <source>
        <dbReference type="PROSITE" id="PS50943"/>
    </source>
</evidence>
<name>A0A1C6S886_9ACTN</name>
<reference evidence="2 3" key="1">
    <citation type="submission" date="2016-06" db="EMBL/GenBank/DDBJ databases">
        <authorList>
            <person name="Kjaerup R.B."/>
            <person name="Dalgaard T.S."/>
            <person name="Juul-Madsen H.R."/>
        </authorList>
    </citation>
    <scope>NUCLEOTIDE SEQUENCE [LARGE SCALE GENOMIC DNA]</scope>
    <source>
        <strain evidence="2 3">DSM 43818</strain>
    </source>
</reference>
<dbReference type="EMBL" id="FMHT01000003">
    <property type="protein sequence ID" value="SCL25686.1"/>
    <property type="molecule type" value="Genomic_DNA"/>
</dbReference>
<sequence length="501" mass="52463">MNDVGKSFGLLLARYRGDAGLTQQELAERAGLGVRTIGALERSERAAPHRSTLRRLAQALGLPRSDWQNFISVGAGPTPAPPPASQVTSALAAQAAERVGRALHQTGASTDALREFELARRMHRQLGNHDGLARLHGRIAQVLVDTGRFGPALAEVLEAPTGSRITPRTQMLLAMVAARALELHGQPLDGLTHADRAVALAHSINDDHQLAAAYVRRGSLAVQAGLLDNAATDFEAAGRLASQSGDLVRTVQADLGRATVALQRGPLDTARLCAERALAGAEQLGDVLRMVAAGTYAASIAREQDDAAGSRQLAALAAVPCRGVSLVQNLHAQIVLALLDLDAGATAAARGRLEPIVDPAQTLLDASSRREALMLLATADLLDGNLSGAVRRLEDADVLTVSPAFQIPDTIKMVVDILVAQGRADSALATAESMVVRADTSGSVLHRLEALRAVSVAARALGRPAQAAAAIAQSRHLAAAHGFLLRERLLRQPPGAKPTDQ</sequence>
<accession>A0A1C6S886</accession>
<dbReference type="Pfam" id="PF13560">
    <property type="entry name" value="HTH_31"/>
    <property type="match status" value="1"/>
</dbReference>
<dbReference type="CDD" id="cd00093">
    <property type="entry name" value="HTH_XRE"/>
    <property type="match status" value="1"/>
</dbReference>
<dbReference type="InterPro" id="IPR001387">
    <property type="entry name" value="Cro/C1-type_HTH"/>
</dbReference>
<protein>
    <submittedName>
        <fullName evidence="2">Helix-turn-helix domain-containing protein</fullName>
    </submittedName>
</protein>
<dbReference type="OrthoDB" id="419058at2"/>
<evidence type="ECO:0000313" key="2">
    <source>
        <dbReference type="EMBL" id="SCL25686.1"/>
    </source>
</evidence>
<dbReference type="PROSITE" id="PS50943">
    <property type="entry name" value="HTH_CROC1"/>
    <property type="match status" value="1"/>
</dbReference>
<keyword evidence="3" id="KW-1185">Reference proteome</keyword>
<dbReference type="SMART" id="SM00530">
    <property type="entry name" value="HTH_XRE"/>
    <property type="match status" value="1"/>
</dbReference>
<dbReference type="GO" id="GO:0003677">
    <property type="term" value="F:DNA binding"/>
    <property type="evidence" value="ECO:0007669"/>
    <property type="project" value="InterPro"/>
</dbReference>
<evidence type="ECO:0000313" key="3">
    <source>
        <dbReference type="Proteomes" id="UP000199699"/>
    </source>
</evidence>
<dbReference type="InterPro" id="IPR011990">
    <property type="entry name" value="TPR-like_helical_dom_sf"/>
</dbReference>
<dbReference type="Gene3D" id="1.25.40.10">
    <property type="entry name" value="Tetratricopeptide repeat domain"/>
    <property type="match status" value="1"/>
</dbReference>
<gene>
    <name evidence="2" type="ORF">GA0070616_3153</name>
</gene>